<organism evidence="1 2">
    <name type="scientific">Escherichia phage A5-4</name>
    <dbReference type="NCBI Taxonomy" id="2996162"/>
    <lineage>
        <taxon>Viruses</taxon>
        <taxon>Duplodnaviria</taxon>
        <taxon>Heunggongvirae</taxon>
        <taxon>Uroviricota</taxon>
        <taxon>Caudoviricetes</taxon>
        <taxon>Vequintavirinae</taxon>
    </lineage>
</organism>
<protein>
    <submittedName>
        <fullName evidence="1">Uncharacterized protein</fullName>
    </submittedName>
</protein>
<accession>A0AAE9TIT3</accession>
<sequence>MMKDQTFESLSFDDPRNHEKQKGYMCQCFVCGYKFLGPKRSVMCNLCLIGKKTVDNS</sequence>
<name>A0AAE9TIT3_9CAUD</name>
<evidence type="ECO:0000313" key="2">
    <source>
        <dbReference type="Proteomes" id="UP001236076"/>
    </source>
</evidence>
<gene>
    <name evidence="1" type="ORF">A54_212</name>
</gene>
<dbReference type="EMBL" id="OP744025">
    <property type="protein sequence ID" value="UZZ64452.1"/>
    <property type="molecule type" value="Genomic_DNA"/>
</dbReference>
<evidence type="ECO:0000313" key="1">
    <source>
        <dbReference type="EMBL" id="UZZ64452.1"/>
    </source>
</evidence>
<keyword evidence="2" id="KW-1185">Reference proteome</keyword>
<proteinExistence type="predicted"/>
<dbReference type="Proteomes" id="UP001236076">
    <property type="component" value="Segment"/>
</dbReference>
<reference evidence="1 2" key="1">
    <citation type="submission" date="2022-10" db="EMBL/GenBank/DDBJ databases">
        <authorList>
            <person name="Cortes-Martin A."/>
            <person name="Buttimer C.T.H."/>
            <person name="Hill C."/>
        </authorList>
    </citation>
    <scope>NUCLEOTIDE SEQUENCE [LARGE SCALE GENOMIC DNA]</scope>
</reference>